<evidence type="ECO:0000256" key="1">
    <source>
        <dbReference type="ARBA" id="ARBA00022723"/>
    </source>
</evidence>
<evidence type="ECO:0000256" key="2">
    <source>
        <dbReference type="ARBA" id="ARBA00022801"/>
    </source>
</evidence>
<dbReference type="VEuPathDB" id="MicrosporidiaDB:EROM_091190"/>
<dbReference type="GO" id="GO:0004114">
    <property type="term" value="F:3',5'-cyclic-nucleotide phosphodiesterase activity"/>
    <property type="evidence" value="ECO:0007669"/>
    <property type="project" value="InterPro"/>
</dbReference>
<dbReference type="RefSeq" id="XP_009265232.1">
    <property type="nucleotide sequence ID" value="XM_009266957.1"/>
</dbReference>
<sequence length="356" mass="41590">MDQSEEVPKDMCDVIARAVESKKNFCSKPVGDLRLSMSSYKFFHLEGISLADGIDAVMGTLVRDSRFNLLGVNPEALRLFFSFSFLHVLPQRYHNLDHLINTLCFGDFILRRLENVSCLPILDKMCLVIALSLHDVGHPGERNRKKIARLSKMYGNPEAMSFEMIHAAICRKGIVRYRDELFANLDDAELERRMDFIKRMIFATDLRLNKEIIDVFEDKYFEKRRGDLCRKVRNGIKGEISEIELKMIVKLADLSSCYKDYRIFNKNSIAFWSEVYDDDDYNRTLRDIYEDISLMEKISIPLADSFSLVFEDFRFLYNQALINLEEHKKYYKEVEREHSTKRSSAGEEDGFEANTH</sequence>
<dbReference type="GO" id="GO:0007165">
    <property type="term" value="P:signal transduction"/>
    <property type="evidence" value="ECO:0007669"/>
    <property type="project" value="InterPro"/>
</dbReference>
<dbReference type="OrthoDB" id="295473at2759"/>
<protein>
    <recommendedName>
        <fullName evidence="4">PDEase domain-containing protein</fullName>
    </recommendedName>
</protein>
<reference evidence="5" key="1">
    <citation type="journal article" date="2012" name="Proc. Natl. Acad. Sci. U.S.A.">
        <title>Gain and loss of multiple functionally related, horizontally transferred genes in the reduced genomes of two microsporidian parasites.</title>
        <authorList>
            <person name="Pombert J.-F."/>
            <person name="Selman M."/>
            <person name="Burki F."/>
            <person name="Bardell F.T."/>
            <person name="Farinelli L."/>
            <person name="Solter L.F."/>
            <person name="Whitman D.W."/>
            <person name="Weiss L.M."/>
            <person name="Corradi N."/>
            <person name="Keeling P.J."/>
        </authorList>
    </citation>
    <scope>NUCLEOTIDE SEQUENCE [LARGE SCALE GENOMIC DNA]</scope>
    <source>
        <strain evidence="5">SJ-2008</strain>
    </source>
</reference>
<dbReference type="InterPro" id="IPR036971">
    <property type="entry name" value="PDEase_catalytic_dom_sf"/>
</dbReference>
<dbReference type="PANTHER" id="PTHR11347">
    <property type="entry name" value="CYCLIC NUCLEOTIDE PHOSPHODIESTERASE"/>
    <property type="match status" value="1"/>
</dbReference>
<gene>
    <name evidence="5" type="ordered locus">EROM_091190</name>
</gene>
<dbReference type="InterPro" id="IPR002073">
    <property type="entry name" value="PDEase_catalytic_dom"/>
</dbReference>
<keyword evidence="6" id="KW-1185">Reference proteome</keyword>
<evidence type="ECO:0000313" key="6">
    <source>
        <dbReference type="Proteomes" id="UP000010094"/>
    </source>
</evidence>
<dbReference type="EMBL" id="CP003527">
    <property type="protein sequence ID" value="AFN83735.1"/>
    <property type="molecule type" value="Genomic_DNA"/>
</dbReference>
<evidence type="ECO:0000313" key="5">
    <source>
        <dbReference type="EMBL" id="AFN83735.1"/>
    </source>
</evidence>
<feature type="region of interest" description="Disordered" evidence="3">
    <location>
        <begin position="337"/>
        <end position="356"/>
    </location>
</feature>
<dbReference type="Proteomes" id="UP000010094">
    <property type="component" value="Chromosome IXb"/>
</dbReference>
<dbReference type="AlphaFoldDB" id="I7AG60"/>
<keyword evidence="1" id="KW-0479">Metal-binding</keyword>
<dbReference type="GO" id="GO:0046872">
    <property type="term" value="F:metal ion binding"/>
    <property type="evidence" value="ECO:0007669"/>
    <property type="project" value="UniProtKB-KW"/>
</dbReference>
<accession>I7AG60</accession>
<organism evidence="5 6">
    <name type="scientific">Encephalitozoon romaleae (strain SJ-2008)</name>
    <name type="common">Microsporidian parasite</name>
    <dbReference type="NCBI Taxonomy" id="1178016"/>
    <lineage>
        <taxon>Eukaryota</taxon>
        <taxon>Fungi</taxon>
        <taxon>Fungi incertae sedis</taxon>
        <taxon>Microsporidia</taxon>
        <taxon>Unikaryonidae</taxon>
        <taxon>Encephalitozoon</taxon>
    </lineage>
</organism>
<dbReference type="SUPFAM" id="SSF109604">
    <property type="entry name" value="HD-domain/PDEase-like"/>
    <property type="match status" value="1"/>
</dbReference>
<feature type="domain" description="PDEase" evidence="4">
    <location>
        <begin position="93"/>
        <end position="285"/>
    </location>
</feature>
<dbReference type="GeneID" id="20564343"/>
<proteinExistence type="predicted"/>
<keyword evidence="2" id="KW-0378">Hydrolase</keyword>
<dbReference type="Gene3D" id="1.10.1300.10">
    <property type="entry name" value="3'5'-cyclic nucleotide phosphodiesterase, catalytic domain"/>
    <property type="match status" value="1"/>
</dbReference>
<dbReference type="HOGENOM" id="CLU_824126_0_0_1"/>
<dbReference type="KEGG" id="ero:EROM_091190"/>
<evidence type="ECO:0000256" key="3">
    <source>
        <dbReference type="SAM" id="MobiDB-lite"/>
    </source>
</evidence>
<name>I7AG60_ENCRO</name>
<dbReference type="Pfam" id="PF00233">
    <property type="entry name" value="PDEase_I"/>
    <property type="match status" value="1"/>
</dbReference>
<evidence type="ECO:0000259" key="4">
    <source>
        <dbReference type="Pfam" id="PF00233"/>
    </source>
</evidence>
<feature type="compositionally biased region" description="Acidic residues" evidence="3">
    <location>
        <begin position="346"/>
        <end position="356"/>
    </location>
</feature>